<organism evidence="5 6">
    <name type="scientific">Streptomyces olivochromogenes</name>
    <dbReference type="NCBI Taxonomy" id="1963"/>
    <lineage>
        <taxon>Bacteria</taxon>
        <taxon>Bacillati</taxon>
        <taxon>Actinomycetota</taxon>
        <taxon>Actinomycetes</taxon>
        <taxon>Kitasatosporales</taxon>
        <taxon>Streptomycetaceae</taxon>
        <taxon>Streptomyces</taxon>
    </lineage>
</organism>
<dbReference type="AlphaFoldDB" id="A0A250VUY1"/>
<reference evidence="6" key="1">
    <citation type="submission" date="2017-05" db="EMBL/GenBank/DDBJ databases">
        <title>Streptomyces olivochromogenes NBRC 3561 whole genome shotgun sequence.</title>
        <authorList>
            <person name="Dohra H."/>
            <person name="Kodani S."/>
        </authorList>
    </citation>
    <scope>NUCLEOTIDE SEQUENCE [LARGE SCALE GENOMIC DNA]</scope>
    <source>
        <strain evidence="6">NBRC 3561</strain>
    </source>
</reference>
<evidence type="ECO:0000259" key="3">
    <source>
        <dbReference type="Pfam" id="PF07228"/>
    </source>
</evidence>
<dbReference type="FunFam" id="3.30.565.10:FF:000028">
    <property type="entry name" value="PAS sensor protein"/>
    <property type="match status" value="1"/>
</dbReference>
<feature type="region of interest" description="Disordered" evidence="2">
    <location>
        <begin position="251"/>
        <end position="270"/>
    </location>
</feature>
<dbReference type="PANTHER" id="PTHR35526">
    <property type="entry name" value="ANTI-SIGMA-F FACTOR RSBW-RELATED"/>
    <property type="match status" value="1"/>
</dbReference>
<dbReference type="Pfam" id="PF13581">
    <property type="entry name" value="HATPase_c_2"/>
    <property type="match status" value="1"/>
</dbReference>
<dbReference type="SUPFAM" id="SSF55874">
    <property type="entry name" value="ATPase domain of HSP90 chaperone/DNA topoisomerase II/histidine kinase"/>
    <property type="match status" value="1"/>
</dbReference>
<keyword evidence="1" id="KW-0723">Serine/threonine-protein kinase</keyword>
<name>A0A250VUY1_STROL</name>
<dbReference type="InterPro" id="IPR001932">
    <property type="entry name" value="PPM-type_phosphatase-like_dom"/>
</dbReference>
<dbReference type="CDD" id="cd16936">
    <property type="entry name" value="HATPase_RsbW-like"/>
    <property type="match status" value="1"/>
</dbReference>
<comment type="caution">
    <text evidence="5">The sequence shown here is derived from an EMBL/GenBank/DDBJ whole genome shotgun (WGS) entry which is preliminary data.</text>
</comment>
<evidence type="ECO:0000256" key="1">
    <source>
        <dbReference type="ARBA" id="ARBA00022527"/>
    </source>
</evidence>
<dbReference type="STRING" id="1963.AQJ27_48210"/>
<feature type="domain" description="Histidine kinase/HSP90-like ATPase" evidence="4">
    <location>
        <begin position="185"/>
        <end position="293"/>
    </location>
</feature>
<dbReference type="Gene3D" id="3.60.40.10">
    <property type="entry name" value="PPM-type phosphatase domain"/>
    <property type="match status" value="1"/>
</dbReference>
<dbReference type="InterPro" id="IPR003594">
    <property type="entry name" value="HATPase_dom"/>
</dbReference>
<dbReference type="Proteomes" id="UP000217446">
    <property type="component" value="Unassembled WGS sequence"/>
</dbReference>
<proteinExistence type="predicted"/>
<dbReference type="InterPro" id="IPR036890">
    <property type="entry name" value="HATPase_C_sf"/>
</dbReference>
<keyword evidence="1" id="KW-0808">Transferase</keyword>
<accession>A0A250VUY1</accession>
<evidence type="ECO:0000313" key="5">
    <source>
        <dbReference type="EMBL" id="GAX57941.1"/>
    </source>
</evidence>
<keyword evidence="1" id="KW-0418">Kinase</keyword>
<protein>
    <recommendedName>
        <fullName evidence="7">Histidine kinase/HSP90-like ATPase domain-containing protein</fullName>
    </recommendedName>
</protein>
<dbReference type="EMBL" id="BDQI01000042">
    <property type="protein sequence ID" value="GAX57941.1"/>
    <property type="molecule type" value="Genomic_DNA"/>
</dbReference>
<evidence type="ECO:0008006" key="7">
    <source>
        <dbReference type="Google" id="ProtNLM"/>
    </source>
</evidence>
<feature type="domain" description="PPM-type phosphatase" evidence="3">
    <location>
        <begin position="1"/>
        <end position="153"/>
    </location>
</feature>
<keyword evidence="6" id="KW-1185">Reference proteome</keyword>
<dbReference type="Gene3D" id="3.30.565.10">
    <property type="entry name" value="Histidine kinase-like ATPase, C-terminal domain"/>
    <property type="match status" value="1"/>
</dbReference>
<dbReference type="GO" id="GO:0004674">
    <property type="term" value="F:protein serine/threonine kinase activity"/>
    <property type="evidence" value="ECO:0007669"/>
    <property type="project" value="UniProtKB-KW"/>
</dbReference>
<dbReference type="InterPro" id="IPR050267">
    <property type="entry name" value="Anti-sigma-factor_SerPK"/>
</dbReference>
<dbReference type="PANTHER" id="PTHR35526:SF3">
    <property type="entry name" value="ANTI-SIGMA-F FACTOR RSBW"/>
    <property type="match status" value="1"/>
</dbReference>
<gene>
    <name evidence="5" type="ORF">SO3561_09512</name>
</gene>
<evidence type="ECO:0000259" key="4">
    <source>
        <dbReference type="Pfam" id="PF13581"/>
    </source>
</evidence>
<evidence type="ECO:0000313" key="6">
    <source>
        <dbReference type="Proteomes" id="UP000217446"/>
    </source>
</evidence>
<dbReference type="Pfam" id="PF07228">
    <property type="entry name" value="SpoIIE"/>
    <property type="match status" value="1"/>
</dbReference>
<feature type="region of interest" description="Disordered" evidence="2">
    <location>
        <begin position="278"/>
        <end position="300"/>
    </location>
</feature>
<evidence type="ECO:0000256" key="2">
    <source>
        <dbReference type="SAM" id="MobiDB-lite"/>
    </source>
</evidence>
<sequence>MSQLRAMIIALAVQDLEPDEILARLEDVVTRLTREHTTPGREPFDLKYGGSRCLCVVYDPVTGRCTSSAAGGSRLVILYPDGIVSVPGLASHPPLGADDHRYETTEIDVPPGTVLLLDSGGMEEPHPATDATAQRLHQVVSRSGPDGHRILEDVRHVECPDYAPVLLTARTRMLDDKNIAKLALPPDAAAVAAARTWTSRQLTTWKLDELAFTTTLVVSELVTNAIRYSTGPIQLRLINDDHTLTCEVSDTNSATPHLRKAGPNDEGGRGLSIVTELTHHQGTRHTTHGKTVWTEQPHPE</sequence>
<dbReference type="InterPro" id="IPR036457">
    <property type="entry name" value="PPM-type-like_dom_sf"/>
</dbReference>